<dbReference type="GO" id="GO:0003677">
    <property type="term" value="F:DNA binding"/>
    <property type="evidence" value="ECO:0007669"/>
    <property type="project" value="UniProtKB-KW"/>
</dbReference>
<evidence type="ECO:0000256" key="2">
    <source>
        <dbReference type="ARBA" id="ARBA00023015"/>
    </source>
</evidence>
<keyword evidence="1" id="KW-0678">Repressor</keyword>
<keyword evidence="7" id="KW-1185">Reference proteome</keyword>
<dbReference type="PROSITE" id="PS00356">
    <property type="entry name" value="HTH_LACI_1"/>
    <property type="match status" value="1"/>
</dbReference>
<proteinExistence type="predicted"/>
<name>A0ABY7S6E6_9RHOB</name>
<dbReference type="RefSeq" id="WP_272848089.1">
    <property type="nucleotide sequence ID" value="NZ_CP067140.1"/>
</dbReference>
<dbReference type="InterPro" id="IPR028082">
    <property type="entry name" value="Peripla_BP_I"/>
</dbReference>
<dbReference type="InterPro" id="IPR010982">
    <property type="entry name" value="Lambda_DNA-bd_dom_sf"/>
</dbReference>
<organism evidence="6 7">
    <name type="scientific">Paracoccus saliphilus</name>
    <dbReference type="NCBI Taxonomy" id="405559"/>
    <lineage>
        <taxon>Bacteria</taxon>
        <taxon>Pseudomonadati</taxon>
        <taxon>Pseudomonadota</taxon>
        <taxon>Alphaproteobacteria</taxon>
        <taxon>Rhodobacterales</taxon>
        <taxon>Paracoccaceae</taxon>
        <taxon>Paracoccus</taxon>
    </lineage>
</organism>
<evidence type="ECO:0000256" key="4">
    <source>
        <dbReference type="ARBA" id="ARBA00023163"/>
    </source>
</evidence>
<dbReference type="PROSITE" id="PS50932">
    <property type="entry name" value="HTH_LACI_2"/>
    <property type="match status" value="1"/>
</dbReference>
<dbReference type="InterPro" id="IPR001761">
    <property type="entry name" value="Peripla_BP/Lac1_sug-bd_dom"/>
</dbReference>
<evidence type="ECO:0000256" key="3">
    <source>
        <dbReference type="ARBA" id="ARBA00023125"/>
    </source>
</evidence>
<dbReference type="Gene3D" id="3.40.50.2300">
    <property type="match status" value="2"/>
</dbReference>
<evidence type="ECO:0000256" key="1">
    <source>
        <dbReference type="ARBA" id="ARBA00022491"/>
    </source>
</evidence>
<evidence type="ECO:0000313" key="7">
    <source>
        <dbReference type="Proteomes" id="UP001215549"/>
    </source>
</evidence>
<evidence type="ECO:0000259" key="5">
    <source>
        <dbReference type="PROSITE" id="PS50932"/>
    </source>
</evidence>
<reference evidence="6 7" key="1">
    <citation type="submission" date="2021-01" db="EMBL/GenBank/DDBJ databases">
        <title>Biogeographic distribution of Paracoccus.</title>
        <authorList>
            <person name="Hollensteiner J."/>
            <person name="Leineberger J."/>
            <person name="Brinkhoff T."/>
            <person name="Daniel R."/>
        </authorList>
    </citation>
    <scope>NUCLEOTIDE SEQUENCE [LARGE SCALE GENOMIC DNA]</scope>
    <source>
        <strain evidence="6 7">DSM 18447</strain>
    </source>
</reference>
<dbReference type="CDD" id="cd01392">
    <property type="entry name" value="HTH_LacI"/>
    <property type="match status" value="1"/>
</dbReference>
<keyword evidence="3 6" id="KW-0238">DNA-binding</keyword>
<dbReference type="Pfam" id="PF00532">
    <property type="entry name" value="Peripla_BP_1"/>
    <property type="match status" value="1"/>
</dbReference>
<feature type="domain" description="HTH lacI-type" evidence="5">
    <location>
        <begin position="47"/>
        <end position="101"/>
    </location>
</feature>
<evidence type="ECO:0000313" key="6">
    <source>
        <dbReference type="EMBL" id="WCR02639.1"/>
    </source>
</evidence>
<gene>
    <name evidence="6" type="ORF">JHX88_17560</name>
</gene>
<dbReference type="CDD" id="cd06267">
    <property type="entry name" value="PBP1_LacI_sugar_binding-like"/>
    <property type="match status" value="1"/>
</dbReference>
<protein>
    <submittedName>
        <fullName evidence="6">LacI family DNA-binding transcriptional regulator</fullName>
    </submittedName>
</protein>
<dbReference type="SUPFAM" id="SSF53822">
    <property type="entry name" value="Periplasmic binding protein-like I"/>
    <property type="match status" value="1"/>
</dbReference>
<sequence length="394" mass="42560">MIETGINRNDTGINLSRYHLLFVSHQLYRHRSGKIRQLIMNKKKGSITVADVARAANVSKATAARVLGGYGVASESTRQSVIEAADRLGYQPNELARSMSTGRTGLIGVVVGDIENAFFSRAVRGISDTARAAGLNVIIANSGERPEQEREMVSVLLRQRVAGLIVAPTDDRDIRHLTDAIKAGTPVVTLDRWVPDLGADGVCGGDHAAATEVTEHLLVNGHRRIAYVTAVDLKDGRLSGLSDIPISAVRERVHGFMDAMHGTGITNSASFVRGGAVDSRSIDGIIDELLTDEQRFTAILASDSLIGAEIYRSLSARGIRLPKDMSLVSWFDADWTRVTSPPVSVIDQPTYLFGQTAVKRLIARLEGQATPPDQIVIPTPFIDRGSTDKSRTTS</sequence>
<dbReference type="SMART" id="SM00354">
    <property type="entry name" value="HTH_LACI"/>
    <property type="match status" value="1"/>
</dbReference>
<dbReference type="Proteomes" id="UP001215549">
    <property type="component" value="Chromosome"/>
</dbReference>
<dbReference type="Gene3D" id="1.10.260.40">
    <property type="entry name" value="lambda repressor-like DNA-binding domains"/>
    <property type="match status" value="1"/>
</dbReference>
<dbReference type="PANTHER" id="PTHR30146">
    <property type="entry name" value="LACI-RELATED TRANSCRIPTIONAL REPRESSOR"/>
    <property type="match status" value="1"/>
</dbReference>
<dbReference type="PANTHER" id="PTHR30146:SF148">
    <property type="entry name" value="HTH-TYPE TRANSCRIPTIONAL REPRESSOR PURR-RELATED"/>
    <property type="match status" value="1"/>
</dbReference>
<dbReference type="SUPFAM" id="SSF47413">
    <property type="entry name" value="lambda repressor-like DNA-binding domains"/>
    <property type="match status" value="1"/>
</dbReference>
<accession>A0ABY7S6E6</accession>
<keyword evidence="4" id="KW-0804">Transcription</keyword>
<dbReference type="Pfam" id="PF00356">
    <property type="entry name" value="LacI"/>
    <property type="match status" value="1"/>
</dbReference>
<keyword evidence="2" id="KW-0805">Transcription regulation</keyword>
<dbReference type="EMBL" id="CP067140">
    <property type="protein sequence ID" value="WCR02639.1"/>
    <property type="molecule type" value="Genomic_DNA"/>
</dbReference>
<dbReference type="InterPro" id="IPR000843">
    <property type="entry name" value="HTH_LacI"/>
</dbReference>